<evidence type="ECO:0000313" key="9">
    <source>
        <dbReference type="Proteomes" id="UP000178089"/>
    </source>
</evidence>
<dbReference type="SMART" id="SM00448">
    <property type="entry name" value="REC"/>
    <property type="match status" value="1"/>
</dbReference>
<evidence type="ECO:0000256" key="3">
    <source>
        <dbReference type="ARBA" id="ARBA00023015"/>
    </source>
</evidence>
<feature type="domain" description="Response regulatory" evidence="7">
    <location>
        <begin position="8"/>
        <end position="127"/>
    </location>
</feature>
<evidence type="ECO:0000256" key="6">
    <source>
        <dbReference type="PROSITE-ProRule" id="PRU00169"/>
    </source>
</evidence>
<dbReference type="STRING" id="1802315.A3F51_02965"/>
<dbReference type="FunFam" id="3.40.50.2300:FF:000001">
    <property type="entry name" value="DNA-binding response regulator PhoB"/>
    <property type="match status" value="1"/>
</dbReference>
<keyword evidence="5" id="KW-0804">Transcription</keyword>
<protein>
    <recommendedName>
        <fullName evidence="7">Response regulatory domain-containing protein</fullName>
    </recommendedName>
</protein>
<evidence type="ECO:0000256" key="1">
    <source>
        <dbReference type="ARBA" id="ARBA00022553"/>
    </source>
</evidence>
<dbReference type="Proteomes" id="UP000178089">
    <property type="component" value="Unassembled WGS sequence"/>
</dbReference>
<dbReference type="AlphaFoldDB" id="A0A1G2MXV0"/>
<sequence length="131" mass="15077">MADLMNKRILIIDDESSQRKALEDKFIREGFRILTAGNGEEGLKIALKEKPDIILLDIVMPKMDGMTMLRKLRRENSWGKGVPVILLTNLSADDEKITAIAIDEPAYYLVKSDWTIEDILEKVRERLSRQF</sequence>
<feature type="modified residue" description="4-aspartylphosphate" evidence="6">
    <location>
        <position position="57"/>
    </location>
</feature>
<dbReference type="PROSITE" id="PS50110">
    <property type="entry name" value="RESPONSE_REGULATORY"/>
    <property type="match status" value="1"/>
</dbReference>
<dbReference type="SUPFAM" id="SSF52172">
    <property type="entry name" value="CheY-like"/>
    <property type="match status" value="1"/>
</dbReference>
<dbReference type="GO" id="GO:0003677">
    <property type="term" value="F:DNA binding"/>
    <property type="evidence" value="ECO:0007669"/>
    <property type="project" value="UniProtKB-KW"/>
</dbReference>
<dbReference type="Pfam" id="PF00072">
    <property type="entry name" value="Response_reg"/>
    <property type="match status" value="1"/>
</dbReference>
<name>A0A1G2MXV0_9BACT</name>
<dbReference type="GO" id="GO:0000160">
    <property type="term" value="P:phosphorelay signal transduction system"/>
    <property type="evidence" value="ECO:0007669"/>
    <property type="project" value="UniProtKB-KW"/>
</dbReference>
<evidence type="ECO:0000256" key="5">
    <source>
        <dbReference type="ARBA" id="ARBA00023163"/>
    </source>
</evidence>
<dbReference type="InterPro" id="IPR050595">
    <property type="entry name" value="Bact_response_regulator"/>
</dbReference>
<evidence type="ECO:0000313" key="8">
    <source>
        <dbReference type="EMBL" id="OHA28710.1"/>
    </source>
</evidence>
<keyword evidence="2" id="KW-0902">Two-component regulatory system</keyword>
<keyword evidence="1 6" id="KW-0597">Phosphoprotein</keyword>
<dbReference type="InterPro" id="IPR011006">
    <property type="entry name" value="CheY-like_superfamily"/>
</dbReference>
<evidence type="ECO:0000256" key="2">
    <source>
        <dbReference type="ARBA" id="ARBA00023012"/>
    </source>
</evidence>
<evidence type="ECO:0000259" key="7">
    <source>
        <dbReference type="PROSITE" id="PS50110"/>
    </source>
</evidence>
<dbReference type="PANTHER" id="PTHR44591:SF14">
    <property type="entry name" value="PROTEIN PILG"/>
    <property type="match status" value="1"/>
</dbReference>
<keyword evidence="4" id="KW-0238">DNA-binding</keyword>
<keyword evidence="3" id="KW-0805">Transcription regulation</keyword>
<organism evidence="8 9">
    <name type="scientific">Candidatus Taylorbacteria bacterium RIFCSPHIGHO2_12_FULL_45_16</name>
    <dbReference type="NCBI Taxonomy" id="1802315"/>
    <lineage>
        <taxon>Bacteria</taxon>
        <taxon>Candidatus Tayloriibacteriota</taxon>
    </lineage>
</organism>
<evidence type="ECO:0000256" key="4">
    <source>
        <dbReference type="ARBA" id="ARBA00023125"/>
    </source>
</evidence>
<dbReference type="InterPro" id="IPR001789">
    <property type="entry name" value="Sig_transdc_resp-reg_receiver"/>
</dbReference>
<gene>
    <name evidence="8" type="ORF">A3F51_02965</name>
</gene>
<dbReference type="EMBL" id="MHRT01000010">
    <property type="protein sequence ID" value="OHA28710.1"/>
    <property type="molecule type" value="Genomic_DNA"/>
</dbReference>
<comment type="caution">
    <text evidence="8">The sequence shown here is derived from an EMBL/GenBank/DDBJ whole genome shotgun (WGS) entry which is preliminary data.</text>
</comment>
<accession>A0A1G2MXV0</accession>
<dbReference type="PANTHER" id="PTHR44591">
    <property type="entry name" value="STRESS RESPONSE REGULATOR PROTEIN 1"/>
    <property type="match status" value="1"/>
</dbReference>
<reference evidence="8 9" key="1">
    <citation type="journal article" date="2016" name="Nat. Commun.">
        <title>Thousands of microbial genomes shed light on interconnected biogeochemical processes in an aquifer system.</title>
        <authorList>
            <person name="Anantharaman K."/>
            <person name="Brown C.T."/>
            <person name="Hug L.A."/>
            <person name="Sharon I."/>
            <person name="Castelle C.J."/>
            <person name="Probst A.J."/>
            <person name="Thomas B.C."/>
            <person name="Singh A."/>
            <person name="Wilkins M.J."/>
            <person name="Karaoz U."/>
            <person name="Brodie E.L."/>
            <person name="Williams K.H."/>
            <person name="Hubbard S.S."/>
            <person name="Banfield J.F."/>
        </authorList>
    </citation>
    <scope>NUCLEOTIDE SEQUENCE [LARGE SCALE GENOMIC DNA]</scope>
</reference>
<proteinExistence type="predicted"/>
<dbReference type="Gene3D" id="3.40.50.2300">
    <property type="match status" value="1"/>
</dbReference>